<dbReference type="EMBL" id="BLAY01000090">
    <property type="protein sequence ID" value="GET40393.1"/>
    <property type="molecule type" value="Genomic_DNA"/>
</dbReference>
<keyword evidence="2" id="KW-1185">Reference proteome</keyword>
<gene>
    <name evidence="1" type="ORF">MiSe_52020</name>
</gene>
<evidence type="ECO:0000313" key="2">
    <source>
        <dbReference type="Proteomes" id="UP001050975"/>
    </source>
</evidence>
<dbReference type="AlphaFoldDB" id="A0AAV3XFW6"/>
<comment type="caution">
    <text evidence="1">The sequence shown here is derived from an EMBL/GenBank/DDBJ whole genome shotgun (WGS) entry which is preliminary data.</text>
</comment>
<name>A0AAV3XFW6_9CYAN</name>
<dbReference type="RefSeq" id="WP_226586233.1">
    <property type="nucleotide sequence ID" value="NZ_BLAY01000090.1"/>
</dbReference>
<protein>
    <submittedName>
        <fullName evidence="1">Uncharacterized protein</fullName>
    </submittedName>
</protein>
<evidence type="ECO:0000313" key="1">
    <source>
        <dbReference type="EMBL" id="GET40393.1"/>
    </source>
</evidence>
<organism evidence="1 2">
    <name type="scientific">Microseira wollei NIES-4236</name>
    <dbReference type="NCBI Taxonomy" id="2530354"/>
    <lineage>
        <taxon>Bacteria</taxon>
        <taxon>Bacillati</taxon>
        <taxon>Cyanobacteriota</taxon>
        <taxon>Cyanophyceae</taxon>
        <taxon>Oscillatoriophycideae</taxon>
        <taxon>Aerosakkonematales</taxon>
        <taxon>Aerosakkonemataceae</taxon>
        <taxon>Microseira</taxon>
    </lineage>
</organism>
<accession>A0AAV3XFW6</accession>
<proteinExistence type="predicted"/>
<sequence length="67" mass="7533">MAGRTEKYSHQQLASWRLASAVQPTIVITSNLGYLFTDDAPEFYKKIGFTEQPVGMAQVIGKWLVNE</sequence>
<dbReference type="Proteomes" id="UP001050975">
    <property type="component" value="Unassembled WGS sequence"/>
</dbReference>
<reference evidence="1" key="1">
    <citation type="submission" date="2019-10" db="EMBL/GenBank/DDBJ databases">
        <title>Draft genome sequece of Microseira wollei NIES-4236.</title>
        <authorList>
            <person name="Yamaguchi H."/>
            <person name="Suzuki S."/>
            <person name="Kawachi M."/>
        </authorList>
    </citation>
    <scope>NUCLEOTIDE SEQUENCE</scope>
    <source>
        <strain evidence="1">NIES-4236</strain>
    </source>
</reference>